<feature type="region of interest" description="Disordered" evidence="1">
    <location>
        <begin position="76"/>
        <end position="101"/>
    </location>
</feature>
<comment type="caution">
    <text evidence="2">The sequence shown here is derived from an EMBL/GenBank/DDBJ whole genome shotgun (WGS) entry which is preliminary data.</text>
</comment>
<dbReference type="Proteomes" id="UP001301769">
    <property type="component" value="Unassembled WGS sequence"/>
</dbReference>
<feature type="region of interest" description="Disordered" evidence="1">
    <location>
        <begin position="43"/>
        <end position="62"/>
    </location>
</feature>
<evidence type="ECO:0000256" key="1">
    <source>
        <dbReference type="SAM" id="MobiDB-lite"/>
    </source>
</evidence>
<proteinExistence type="predicted"/>
<sequence>MHSDEQNCFSSSSIRHLQVREAELEVLATMSLDIILNKNEVRKRSPSPMEWTPSTAPAPGGYRSVKFLDIRNILNNEPAQPRPAHPRIEPKPSPPSPATSTLVRNHILSERAEKIPFHHVTASRPKRNKKRLQQGYETNERDNLNPTTGHRAKKRGAFSEAKRKETENTRRNKACFRCRNQQIRCEPDYHDPKGWCIPCKKVVLATSKKIIHKLPCFRVKITTAVLYRSSLRGSSLSGGDTVTPPKRFELPPLSSGRGKNGHRTINITFGLSKEPITLEVSEPKSRAGESPEKGAGEDGATKLRKELPSLDLVDSKWTTEWIHAYIERHAFEQETLDLVLQDSHPLVQETYREALLHCQRLTASDESHKEKHEREKFMRDLFKFWFAMRHTIGSSWVCEKEASGIGTETQTPASGDGKLLTPGPIAAQFHSLVSEHILNGQSGLRTAVLHQLEIMLARNKPADWYTVYLAVFILLHEISVATKDQNDDAMARLCNARYSQPEFVQYLHHSANIIIVHWHYWRRNVNPLTIENHRASPLSHLSDSEFKFVVDSHKTMDSKCKLQKSHSFTASSLQPLIVY</sequence>
<feature type="compositionally biased region" description="Basic and acidic residues" evidence="1">
    <location>
        <begin position="160"/>
        <end position="170"/>
    </location>
</feature>
<dbReference type="PANTHER" id="PTHR35392:SF3">
    <property type="entry name" value="ZN(2)-C6 FUNGAL-TYPE DOMAIN-CONTAINING PROTEIN"/>
    <property type="match status" value="1"/>
</dbReference>
<feature type="compositionally biased region" description="Basic and acidic residues" evidence="1">
    <location>
        <begin position="281"/>
        <end position="301"/>
    </location>
</feature>
<evidence type="ECO:0000313" key="3">
    <source>
        <dbReference type="Proteomes" id="UP001301769"/>
    </source>
</evidence>
<dbReference type="InterPro" id="IPR052973">
    <property type="entry name" value="Fungal_sec-metab_reg_TF"/>
</dbReference>
<evidence type="ECO:0000313" key="2">
    <source>
        <dbReference type="EMBL" id="KAK4208705.1"/>
    </source>
</evidence>
<keyword evidence="3" id="KW-1185">Reference proteome</keyword>
<dbReference type="EMBL" id="MU858232">
    <property type="protein sequence ID" value="KAK4208705.1"/>
    <property type="molecule type" value="Genomic_DNA"/>
</dbReference>
<dbReference type="PANTHER" id="PTHR35392">
    <property type="entry name" value="ZN(II)2CYS6 TRANSCRIPTION FACTOR (EUROFUNG)-RELATED-RELATED"/>
    <property type="match status" value="1"/>
</dbReference>
<accession>A0AAN7B5C1</accession>
<feature type="region of interest" description="Disordered" evidence="1">
    <location>
        <begin position="234"/>
        <end position="261"/>
    </location>
</feature>
<feature type="region of interest" description="Disordered" evidence="1">
    <location>
        <begin position="121"/>
        <end position="170"/>
    </location>
</feature>
<feature type="region of interest" description="Disordered" evidence="1">
    <location>
        <begin position="278"/>
        <end position="301"/>
    </location>
</feature>
<name>A0AAN7B5C1_9PEZI</name>
<protein>
    <recommendedName>
        <fullName evidence="4">Zn(2)-C6 fungal-type domain-containing protein</fullName>
    </recommendedName>
</protein>
<reference evidence="2" key="1">
    <citation type="journal article" date="2023" name="Mol. Phylogenet. Evol.">
        <title>Genome-scale phylogeny and comparative genomics of the fungal order Sordariales.</title>
        <authorList>
            <person name="Hensen N."/>
            <person name="Bonometti L."/>
            <person name="Westerberg I."/>
            <person name="Brannstrom I.O."/>
            <person name="Guillou S."/>
            <person name="Cros-Aarteil S."/>
            <person name="Calhoun S."/>
            <person name="Haridas S."/>
            <person name="Kuo A."/>
            <person name="Mondo S."/>
            <person name="Pangilinan J."/>
            <person name="Riley R."/>
            <person name="LaButti K."/>
            <person name="Andreopoulos B."/>
            <person name="Lipzen A."/>
            <person name="Chen C."/>
            <person name="Yan M."/>
            <person name="Daum C."/>
            <person name="Ng V."/>
            <person name="Clum A."/>
            <person name="Steindorff A."/>
            <person name="Ohm R.A."/>
            <person name="Martin F."/>
            <person name="Silar P."/>
            <person name="Natvig D.O."/>
            <person name="Lalanne C."/>
            <person name="Gautier V."/>
            <person name="Ament-Velasquez S.L."/>
            <person name="Kruys A."/>
            <person name="Hutchinson M.I."/>
            <person name="Powell A.J."/>
            <person name="Barry K."/>
            <person name="Miller A.N."/>
            <person name="Grigoriev I.V."/>
            <person name="Debuchy R."/>
            <person name="Gladieux P."/>
            <person name="Hiltunen Thoren M."/>
            <person name="Johannesson H."/>
        </authorList>
    </citation>
    <scope>NUCLEOTIDE SEQUENCE</scope>
    <source>
        <strain evidence="2">PSN293</strain>
    </source>
</reference>
<organism evidence="2 3">
    <name type="scientific">Rhypophila decipiens</name>
    <dbReference type="NCBI Taxonomy" id="261697"/>
    <lineage>
        <taxon>Eukaryota</taxon>
        <taxon>Fungi</taxon>
        <taxon>Dikarya</taxon>
        <taxon>Ascomycota</taxon>
        <taxon>Pezizomycotina</taxon>
        <taxon>Sordariomycetes</taxon>
        <taxon>Sordariomycetidae</taxon>
        <taxon>Sordariales</taxon>
        <taxon>Naviculisporaceae</taxon>
        <taxon>Rhypophila</taxon>
    </lineage>
</organism>
<reference evidence="2" key="2">
    <citation type="submission" date="2023-05" db="EMBL/GenBank/DDBJ databases">
        <authorList>
            <consortium name="Lawrence Berkeley National Laboratory"/>
            <person name="Steindorff A."/>
            <person name="Hensen N."/>
            <person name="Bonometti L."/>
            <person name="Westerberg I."/>
            <person name="Brannstrom I.O."/>
            <person name="Guillou S."/>
            <person name="Cros-Aarteil S."/>
            <person name="Calhoun S."/>
            <person name="Haridas S."/>
            <person name="Kuo A."/>
            <person name="Mondo S."/>
            <person name="Pangilinan J."/>
            <person name="Riley R."/>
            <person name="Labutti K."/>
            <person name="Andreopoulos B."/>
            <person name="Lipzen A."/>
            <person name="Chen C."/>
            <person name="Yanf M."/>
            <person name="Daum C."/>
            <person name="Ng V."/>
            <person name="Clum A."/>
            <person name="Ohm R."/>
            <person name="Martin F."/>
            <person name="Silar P."/>
            <person name="Natvig D."/>
            <person name="Lalanne C."/>
            <person name="Gautier V."/>
            <person name="Ament-Velasquez S.L."/>
            <person name="Kruys A."/>
            <person name="Hutchinson M.I."/>
            <person name="Powell A.J."/>
            <person name="Barry K."/>
            <person name="Miller A.N."/>
            <person name="Grigoriev I.V."/>
            <person name="Debuchy R."/>
            <person name="Gladieux P."/>
            <person name="Thoren M.H."/>
            <person name="Johannesson H."/>
        </authorList>
    </citation>
    <scope>NUCLEOTIDE SEQUENCE</scope>
    <source>
        <strain evidence="2">PSN293</strain>
    </source>
</reference>
<gene>
    <name evidence="2" type="ORF">QBC37DRAFT_66362</name>
</gene>
<dbReference type="AlphaFoldDB" id="A0AAN7B5C1"/>
<evidence type="ECO:0008006" key="4">
    <source>
        <dbReference type="Google" id="ProtNLM"/>
    </source>
</evidence>